<evidence type="ECO:0000256" key="4">
    <source>
        <dbReference type="ARBA" id="ARBA00022728"/>
    </source>
</evidence>
<evidence type="ECO:0000313" key="11">
    <source>
        <dbReference type="Proteomes" id="UP000221165"/>
    </source>
</evidence>
<evidence type="ECO:0000256" key="6">
    <source>
        <dbReference type="ARBA" id="ARBA00023242"/>
    </source>
</evidence>
<comment type="function">
    <text evidence="7">Required for pre-mRNA splicing.</text>
</comment>
<comment type="caution">
    <text evidence="10">The sequence shown here is derived from an EMBL/GenBank/DDBJ whole genome shotgun (WGS) entry which is preliminary data.</text>
</comment>
<feature type="coiled-coil region" evidence="8">
    <location>
        <begin position="212"/>
        <end position="254"/>
    </location>
</feature>
<sequence length="479" mass="55929">MANRTDPVAHQIRGFNPQNLVSRIVRRKIYECNFWKEQCFAVTAETVIDPCVALTYVGGTYGGKRHPAPFLCIVLKLLQIQPEEEIILEFIKQEQFKYLRAVAAFYFRLTGRARDVYLQLEPLLADYRKLRLRLADGKYSLICMDEFVDDCLRKGNLLDVDLPALPKREVLEAEGELPPSRLSALEHDVEVYAGGAIAGGATTEREQQLWLLQKEKLQAQQKKLQRHVLQQRMKQRQQEQEQQLLQQVKELELENNPSAAEAGSAIQGQGPSEWGTWKEKHKKGGGKNSELHDFGGVSGERSHQHRRAGVGSRSPTPVIRRDRRGEDDPESRRRRRREEDEDDADRRRRRIKEENGEDRGYRGGGRRRKYEEDETDDRHRHKSRRGETDDGDDRRRRREKKDDRWGDGEDRRQRRRHRDDGGREGEREEKRLKKEDHETKPAYSYTAGDKDRKRGKDDSLSVQEWDALRAELGLKPLRK</sequence>
<dbReference type="Proteomes" id="UP000221165">
    <property type="component" value="Unassembled WGS sequence"/>
</dbReference>
<evidence type="ECO:0000256" key="5">
    <source>
        <dbReference type="ARBA" id="ARBA00023187"/>
    </source>
</evidence>
<evidence type="ECO:0000256" key="7">
    <source>
        <dbReference type="RuleBase" id="RU367025"/>
    </source>
</evidence>
<gene>
    <name evidence="10" type="ORF">CSUI_001615</name>
</gene>
<feature type="compositionally biased region" description="Basic and acidic residues" evidence="9">
    <location>
        <begin position="448"/>
        <end position="459"/>
    </location>
</feature>
<dbReference type="GeneID" id="94425031"/>
<dbReference type="EMBL" id="MIGC01000654">
    <property type="protein sequence ID" value="PHJ24530.1"/>
    <property type="molecule type" value="Genomic_DNA"/>
</dbReference>
<keyword evidence="3 7" id="KW-0507">mRNA processing</keyword>
<evidence type="ECO:0000256" key="9">
    <source>
        <dbReference type="SAM" id="MobiDB-lite"/>
    </source>
</evidence>
<keyword evidence="4 7" id="KW-0747">Spliceosome</keyword>
<evidence type="ECO:0000256" key="3">
    <source>
        <dbReference type="ARBA" id="ARBA00022664"/>
    </source>
</evidence>
<reference evidence="10 11" key="1">
    <citation type="journal article" date="2017" name="Int. J. Parasitol.">
        <title>The genome of the protozoan parasite Cystoisospora suis and a reverse vaccinology approach to identify vaccine candidates.</title>
        <authorList>
            <person name="Palmieri N."/>
            <person name="Shrestha A."/>
            <person name="Ruttkowski B."/>
            <person name="Beck T."/>
            <person name="Vogl C."/>
            <person name="Tomley F."/>
            <person name="Blake D.P."/>
            <person name="Joachim A."/>
        </authorList>
    </citation>
    <scope>NUCLEOTIDE SEQUENCE [LARGE SCALE GENOMIC DNA]</scope>
    <source>
        <strain evidence="10 11">Wien I</strain>
    </source>
</reference>
<dbReference type="GO" id="GO:0000398">
    <property type="term" value="P:mRNA splicing, via spliceosome"/>
    <property type="evidence" value="ECO:0007669"/>
    <property type="project" value="UniProtKB-UniRule"/>
</dbReference>
<keyword evidence="11" id="KW-1185">Reference proteome</keyword>
<name>A0A2C6KWV4_9APIC</name>
<evidence type="ECO:0000256" key="8">
    <source>
        <dbReference type="SAM" id="Coils"/>
    </source>
</evidence>
<dbReference type="RefSeq" id="XP_067926203.1">
    <property type="nucleotide sequence ID" value="XM_068061820.1"/>
</dbReference>
<dbReference type="InterPro" id="IPR005037">
    <property type="entry name" value="PRP38"/>
</dbReference>
<keyword evidence="8" id="KW-0175">Coiled coil</keyword>
<evidence type="ECO:0000256" key="1">
    <source>
        <dbReference type="ARBA" id="ARBA00004123"/>
    </source>
</evidence>
<evidence type="ECO:0000313" key="10">
    <source>
        <dbReference type="EMBL" id="PHJ24530.1"/>
    </source>
</evidence>
<organism evidence="10 11">
    <name type="scientific">Cystoisospora suis</name>
    <dbReference type="NCBI Taxonomy" id="483139"/>
    <lineage>
        <taxon>Eukaryota</taxon>
        <taxon>Sar</taxon>
        <taxon>Alveolata</taxon>
        <taxon>Apicomplexa</taxon>
        <taxon>Conoidasida</taxon>
        <taxon>Coccidia</taxon>
        <taxon>Eucoccidiorida</taxon>
        <taxon>Eimeriorina</taxon>
        <taxon>Sarcocystidae</taxon>
        <taxon>Cystoisospora</taxon>
    </lineage>
</organism>
<dbReference type="AlphaFoldDB" id="A0A2C6KWV4"/>
<keyword evidence="6 7" id="KW-0539">Nucleus</keyword>
<protein>
    <recommendedName>
        <fullName evidence="7">Pre-mRNA-splicing factor 38</fullName>
    </recommendedName>
</protein>
<dbReference type="GO" id="GO:0005681">
    <property type="term" value="C:spliceosomal complex"/>
    <property type="evidence" value="ECO:0007669"/>
    <property type="project" value="UniProtKB-KW"/>
</dbReference>
<proteinExistence type="inferred from homology"/>
<comment type="similarity">
    <text evidence="2 7">Belongs to the PRP38 family.</text>
</comment>
<evidence type="ECO:0000256" key="2">
    <source>
        <dbReference type="ARBA" id="ARBA00006164"/>
    </source>
</evidence>
<comment type="subcellular location">
    <subcellularLocation>
        <location evidence="1 7">Nucleus</location>
    </subcellularLocation>
</comment>
<feature type="compositionally biased region" description="Basic and acidic residues" evidence="9">
    <location>
        <begin position="385"/>
        <end position="440"/>
    </location>
</feature>
<dbReference type="Pfam" id="PF03371">
    <property type="entry name" value="PRP38"/>
    <property type="match status" value="1"/>
</dbReference>
<dbReference type="PANTHER" id="PTHR23142">
    <property type="entry name" value="PRE-MRNA-SPLICING FACTOR 38A-RELATED"/>
    <property type="match status" value="1"/>
</dbReference>
<keyword evidence="5 7" id="KW-0508">mRNA splicing</keyword>
<feature type="compositionally biased region" description="Basic and acidic residues" evidence="9">
    <location>
        <begin position="351"/>
        <end position="361"/>
    </location>
</feature>
<feature type="region of interest" description="Disordered" evidence="9">
    <location>
        <begin position="256"/>
        <end position="461"/>
    </location>
</feature>
<accession>A0A2C6KWV4</accession>
<dbReference type="VEuPathDB" id="ToxoDB:CSUI_001615"/>
<dbReference type="OrthoDB" id="190958at2759"/>